<keyword evidence="2" id="KW-1185">Reference proteome</keyword>
<dbReference type="Proteomes" id="UP000192328">
    <property type="component" value="Unassembled WGS sequence"/>
</dbReference>
<accession>A0AC61PPR7</accession>
<evidence type="ECO:0000313" key="2">
    <source>
        <dbReference type="Proteomes" id="UP000192328"/>
    </source>
</evidence>
<comment type="caution">
    <text evidence="1">The sequence shown here is derived from an EMBL/GenBank/DDBJ whole genome shotgun (WGS) entry which is preliminary data.</text>
</comment>
<organism evidence="1 2">
    <name type="scientific">Aristaeella lactis</name>
    <dbReference type="NCBI Taxonomy" id="3046383"/>
    <lineage>
        <taxon>Bacteria</taxon>
        <taxon>Bacillati</taxon>
        <taxon>Bacillota</taxon>
        <taxon>Clostridia</taxon>
        <taxon>Eubacteriales</taxon>
        <taxon>Aristaeellaceae</taxon>
        <taxon>Aristaeella</taxon>
    </lineage>
</organism>
<name>A0AC61PPR7_9FIRM</name>
<sequence>MITAVLYREGENLTGCRLQGHSGWAEAGKDIVCAGASILTCSCVNTLEGEYGIAAQIREQNAEKGILDFDLPEMTEEENQKAQILMSMLRQGLKDLAETYPQNVSFSIKERRKQK</sequence>
<evidence type="ECO:0000313" key="1">
    <source>
        <dbReference type="EMBL" id="SMC86371.1"/>
    </source>
</evidence>
<gene>
    <name evidence="1" type="ORF">SAMN06297397_2893</name>
</gene>
<protein>
    <submittedName>
        <fullName evidence="1">Uncharacterized protein</fullName>
    </submittedName>
</protein>
<proteinExistence type="predicted"/>
<dbReference type="EMBL" id="FWXZ01000008">
    <property type="protein sequence ID" value="SMC86371.1"/>
    <property type="molecule type" value="Genomic_DNA"/>
</dbReference>
<reference evidence="1" key="1">
    <citation type="submission" date="2017-04" db="EMBL/GenBank/DDBJ databases">
        <authorList>
            <person name="Varghese N."/>
            <person name="Submissions S."/>
        </authorList>
    </citation>
    <scope>NUCLEOTIDE SEQUENCE</scope>
    <source>
        <strain evidence="1">WTE2008</strain>
    </source>
</reference>